<reference evidence="8" key="1">
    <citation type="submission" date="2023-06" db="EMBL/GenBank/DDBJ databases">
        <title>Genome-scale phylogeny and comparative genomics of the fungal order Sordariales.</title>
        <authorList>
            <consortium name="Lawrence Berkeley National Laboratory"/>
            <person name="Hensen N."/>
            <person name="Bonometti L."/>
            <person name="Westerberg I."/>
            <person name="Brannstrom I.O."/>
            <person name="Guillou S."/>
            <person name="Cros-Aarteil S."/>
            <person name="Calhoun S."/>
            <person name="Haridas S."/>
            <person name="Kuo A."/>
            <person name="Mondo S."/>
            <person name="Pangilinan J."/>
            <person name="Riley R."/>
            <person name="LaButti K."/>
            <person name="Andreopoulos B."/>
            <person name="Lipzen A."/>
            <person name="Chen C."/>
            <person name="Yanf M."/>
            <person name="Daum C."/>
            <person name="Ng V."/>
            <person name="Clum A."/>
            <person name="Steindorff A."/>
            <person name="Ohm R."/>
            <person name="Martin F."/>
            <person name="Silar P."/>
            <person name="Natvig D."/>
            <person name="Lalanne C."/>
            <person name="Gautier V."/>
            <person name="Ament-velasquez S.L."/>
            <person name="Kruys A."/>
            <person name="Hutchinson M.I."/>
            <person name="Powell A.J."/>
            <person name="Barry K."/>
            <person name="Miller A.N."/>
            <person name="Grigoriev I.V."/>
            <person name="Debuchy R."/>
            <person name="Gladieux P."/>
            <person name="Thoren M.H."/>
            <person name="Johannesson H."/>
        </authorList>
    </citation>
    <scope>NUCLEOTIDE SEQUENCE</scope>
    <source>
        <strain evidence="8">SMH3391-2</strain>
    </source>
</reference>
<dbReference type="Pfam" id="PF20684">
    <property type="entry name" value="Fung_rhodopsin"/>
    <property type="match status" value="1"/>
</dbReference>
<feature type="transmembrane region" description="Helical" evidence="6">
    <location>
        <begin position="12"/>
        <end position="32"/>
    </location>
</feature>
<evidence type="ECO:0000256" key="3">
    <source>
        <dbReference type="ARBA" id="ARBA00022989"/>
    </source>
</evidence>
<protein>
    <recommendedName>
        <fullName evidence="7">Rhodopsin domain-containing protein</fullName>
    </recommendedName>
</protein>
<evidence type="ECO:0000313" key="8">
    <source>
        <dbReference type="EMBL" id="KAK0631125.1"/>
    </source>
</evidence>
<keyword evidence="2 6" id="KW-0812">Transmembrane</keyword>
<dbReference type="EMBL" id="JAULSR010000002">
    <property type="protein sequence ID" value="KAK0631125.1"/>
    <property type="molecule type" value="Genomic_DNA"/>
</dbReference>
<feature type="transmembrane region" description="Helical" evidence="6">
    <location>
        <begin position="168"/>
        <end position="192"/>
    </location>
</feature>
<feature type="domain" description="Rhodopsin" evidence="7">
    <location>
        <begin position="29"/>
        <end position="260"/>
    </location>
</feature>
<feature type="transmembrane region" description="Helical" evidence="6">
    <location>
        <begin position="126"/>
        <end position="148"/>
    </location>
</feature>
<evidence type="ECO:0000259" key="7">
    <source>
        <dbReference type="Pfam" id="PF20684"/>
    </source>
</evidence>
<comment type="subcellular location">
    <subcellularLocation>
        <location evidence="1">Membrane</location>
        <topology evidence="1">Multi-pass membrane protein</topology>
    </subcellularLocation>
</comment>
<dbReference type="AlphaFoldDB" id="A0AA39XDC9"/>
<feature type="transmembrane region" description="Helical" evidence="6">
    <location>
        <begin position="204"/>
        <end position="226"/>
    </location>
</feature>
<evidence type="ECO:0000256" key="4">
    <source>
        <dbReference type="ARBA" id="ARBA00023136"/>
    </source>
</evidence>
<name>A0AA39XDC9_9PEZI</name>
<evidence type="ECO:0000256" key="6">
    <source>
        <dbReference type="SAM" id="Phobius"/>
    </source>
</evidence>
<keyword evidence="4 6" id="KW-0472">Membrane</keyword>
<dbReference type="Proteomes" id="UP001174934">
    <property type="component" value="Unassembled WGS sequence"/>
</dbReference>
<organism evidence="8 9">
    <name type="scientific">Bombardia bombarda</name>
    <dbReference type="NCBI Taxonomy" id="252184"/>
    <lineage>
        <taxon>Eukaryota</taxon>
        <taxon>Fungi</taxon>
        <taxon>Dikarya</taxon>
        <taxon>Ascomycota</taxon>
        <taxon>Pezizomycotina</taxon>
        <taxon>Sordariomycetes</taxon>
        <taxon>Sordariomycetidae</taxon>
        <taxon>Sordariales</taxon>
        <taxon>Lasiosphaeriaceae</taxon>
        <taxon>Bombardia</taxon>
    </lineage>
</organism>
<keyword evidence="3 6" id="KW-1133">Transmembrane helix</keyword>
<sequence>MAPSSVGSSTIIAGWVLTAITLLCVSAHLFTRLSRSIKSSIDDYLLYISFILSLALMAFTTYSVAIQGQGRHLADESRSQIEGAAESLLVNEILWSLVNTFMRLAAISFLSRIFAGGITRSWPWLVWLLSCTSVAYGITVIVVALAICRPIRASWDATVAGGQCGNEVMAYLILEVVALVIDFVIIVAPLGTLNRLKLPVRKRLALLGLFSFGSLVFIITGLRLAALNRVNTLDFTYDRGYIGLLSILGPLVGIICCCVTADGAYLWRQMEQWAASKKPNNGPSFIFRQYASLATRLSRSLGRRVGTPVDVESCAVPDSHAATVRLHVKHDSLANDISIVSIAGPYSLDPTPSISHLSSSSLSSRMEVSTAIDTDRFVPSHIEPQPEELPQPLKIERDVKNIDTSATAVAGDGGDATSIRSCPAIMVRHYNSDVS</sequence>
<accession>A0AA39XDC9</accession>
<proteinExistence type="inferred from homology"/>
<comment type="similarity">
    <text evidence="5">Belongs to the SAT4 family.</text>
</comment>
<evidence type="ECO:0000256" key="1">
    <source>
        <dbReference type="ARBA" id="ARBA00004141"/>
    </source>
</evidence>
<evidence type="ECO:0000256" key="2">
    <source>
        <dbReference type="ARBA" id="ARBA00022692"/>
    </source>
</evidence>
<dbReference type="GO" id="GO:0016020">
    <property type="term" value="C:membrane"/>
    <property type="evidence" value="ECO:0007669"/>
    <property type="project" value="UniProtKB-SubCell"/>
</dbReference>
<dbReference type="PANTHER" id="PTHR33048:SF47">
    <property type="entry name" value="INTEGRAL MEMBRANE PROTEIN-RELATED"/>
    <property type="match status" value="1"/>
</dbReference>
<evidence type="ECO:0000256" key="5">
    <source>
        <dbReference type="ARBA" id="ARBA00038359"/>
    </source>
</evidence>
<feature type="transmembrane region" description="Helical" evidence="6">
    <location>
        <begin position="241"/>
        <end position="267"/>
    </location>
</feature>
<feature type="transmembrane region" description="Helical" evidence="6">
    <location>
        <begin position="44"/>
        <end position="65"/>
    </location>
</feature>
<gene>
    <name evidence="8" type="ORF">B0T17DRAFT_241109</name>
</gene>
<dbReference type="InterPro" id="IPR049326">
    <property type="entry name" value="Rhodopsin_dom_fungi"/>
</dbReference>
<evidence type="ECO:0000313" key="9">
    <source>
        <dbReference type="Proteomes" id="UP001174934"/>
    </source>
</evidence>
<comment type="caution">
    <text evidence="8">The sequence shown here is derived from an EMBL/GenBank/DDBJ whole genome shotgun (WGS) entry which is preliminary data.</text>
</comment>
<dbReference type="InterPro" id="IPR052337">
    <property type="entry name" value="SAT4-like"/>
</dbReference>
<keyword evidence="9" id="KW-1185">Reference proteome</keyword>
<dbReference type="PANTHER" id="PTHR33048">
    <property type="entry name" value="PTH11-LIKE INTEGRAL MEMBRANE PROTEIN (AFU_ORTHOLOGUE AFUA_5G11245)"/>
    <property type="match status" value="1"/>
</dbReference>